<accession>A0A2R5G6H6</accession>
<dbReference type="SUPFAM" id="SSF55681">
    <property type="entry name" value="Class II aaRS and biotin synthetases"/>
    <property type="match status" value="1"/>
</dbReference>
<dbReference type="InterPro" id="IPR036621">
    <property type="entry name" value="Anticodon-bd_dom_sf"/>
</dbReference>
<feature type="binding site" evidence="4">
    <location>
        <position position="119"/>
    </location>
    <ligand>
        <name>L-histidine</name>
        <dbReference type="ChEBI" id="CHEBI:57595"/>
    </ligand>
</feature>
<dbReference type="CDD" id="cd00773">
    <property type="entry name" value="HisRS-like_core"/>
    <property type="match status" value="1"/>
</dbReference>
<dbReference type="PANTHER" id="PTHR43707">
    <property type="entry name" value="HISTIDYL-TRNA SYNTHETASE"/>
    <property type="match status" value="1"/>
</dbReference>
<dbReference type="InterPro" id="IPR004516">
    <property type="entry name" value="HisRS/HisZ"/>
</dbReference>
<feature type="domain" description="Aminoacyl-transfer RNA synthetases class-II family profile" evidence="5">
    <location>
        <begin position="19"/>
        <end position="311"/>
    </location>
</feature>
<dbReference type="AlphaFoldDB" id="A0A2R5G6H6"/>
<sequence>MDVCGAECADHALVEREGRAIAQVAGFEEIRTPVFEFTDLFARSLGAGSDVVSKEMYTFEDRSGNSLTLRPEGTAGVCRAALSRKDVTSLQKLFYCGPMFRYERPQHGRQRQFTQLGVEVLGASGPSADVEVIEAGALFLERLGLLGIETAPETRLLVNSLGDHESREAYQRELGAHLDKFKGSLSADSERRVSEGRYLRVLDSKDEADMEAVCSAPLLEACLTEDARRRFDVVKEGLTQVGIDFEIDPLLVRGLDYYTHTIFEFVVPAHAAQRPSAILAGGRYDGLSSTLGFKDEVPGIGWAAGVERLVLERARLALPAGGMESPPVVFLAPIVERDEQASTIHGRIRTLAATLRRASPGLVVHTWLEGLDAPNGMRSALRKAFRGAERANADFIGFIGAEEAASGDLCLTVKHLESGEQQQLFSLQEILGFCARFAKPVQP</sequence>
<dbReference type="SUPFAM" id="SSF52954">
    <property type="entry name" value="Class II aaRS ABD-related"/>
    <property type="match status" value="1"/>
</dbReference>
<comment type="caution">
    <text evidence="6">The sequence shown here is derived from an EMBL/GenBank/DDBJ whole genome shotgun (WGS) entry which is preliminary data.</text>
</comment>
<dbReference type="GO" id="GO:0005737">
    <property type="term" value="C:cytoplasm"/>
    <property type="evidence" value="ECO:0007669"/>
    <property type="project" value="InterPro"/>
</dbReference>
<comment type="catalytic activity">
    <reaction evidence="3">
        <text>tRNA(His) + L-histidine + ATP = L-histidyl-tRNA(His) + AMP + diphosphate + H(+)</text>
        <dbReference type="Rhea" id="RHEA:17313"/>
        <dbReference type="Rhea" id="RHEA-COMP:9665"/>
        <dbReference type="Rhea" id="RHEA-COMP:9689"/>
        <dbReference type="ChEBI" id="CHEBI:15378"/>
        <dbReference type="ChEBI" id="CHEBI:30616"/>
        <dbReference type="ChEBI" id="CHEBI:33019"/>
        <dbReference type="ChEBI" id="CHEBI:57595"/>
        <dbReference type="ChEBI" id="CHEBI:78442"/>
        <dbReference type="ChEBI" id="CHEBI:78527"/>
        <dbReference type="ChEBI" id="CHEBI:456215"/>
        <dbReference type="EC" id="6.1.1.21"/>
    </reaction>
</comment>
<evidence type="ECO:0000313" key="6">
    <source>
        <dbReference type="EMBL" id="GBG26600.1"/>
    </source>
</evidence>
<protein>
    <recommendedName>
        <fullName evidence="2">histidine--tRNA ligase</fullName>
        <ecNumber evidence="2">6.1.1.21</ecNumber>
    </recommendedName>
</protein>
<dbReference type="NCBIfam" id="TIGR00442">
    <property type="entry name" value="hisS"/>
    <property type="match status" value="1"/>
</dbReference>
<dbReference type="InterPro" id="IPR006195">
    <property type="entry name" value="aa-tRNA-synth_II"/>
</dbReference>
<dbReference type="PANTHER" id="PTHR43707:SF1">
    <property type="entry name" value="HISTIDINE--TRNA LIGASE, MITOCHONDRIAL-RELATED"/>
    <property type="match status" value="1"/>
</dbReference>
<dbReference type="EMBL" id="BEYU01000022">
    <property type="protein sequence ID" value="GBG26600.1"/>
    <property type="molecule type" value="Genomic_DNA"/>
</dbReference>
<keyword evidence="7" id="KW-1185">Reference proteome</keyword>
<gene>
    <name evidence="6" type="ORF">FCC1311_028212</name>
</gene>
<dbReference type="PIRSF" id="PIRSF001549">
    <property type="entry name" value="His-tRNA_synth"/>
    <property type="match status" value="1"/>
</dbReference>
<feature type="binding site" evidence="4">
    <location>
        <begin position="257"/>
        <end position="258"/>
    </location>
    <ligand>
        <name>L-histidine</name>
        <dbReference type="ChEBI" id="CHEBI:57595"/>
    </ligand>
</feature>
<reference evidence="6 7" key="1">
    <citation type="submission" date="2017-12" db="EMBL/GenBank/DDBJ databases">
        <title>Sequencing, de novo assembly and annotation of complete genome of a new Thraustochytrid species, strain FCC1311.</title>
        <authorList>
            <person name="Sedici K."/>
            <person name="Godart F."/>
            <person name="Aiese Cigliano R."/>
            <person name="Sanseverino W."/>
            <person name="Barakat M."/>
            <person name="Ortet P."/>
            <person name="Marechal E."/>
            <person name="Cagnac O."/>
            <person name="Amato A."/>
        </authorList>
    </citation>
    <scope>NUCLEOTIDE SEQUENCE [LARGE SCALE GENOMIC DNA]</scope>
</reference>
<dbReference type="InterPro" id="IPR045864">
    <property type="entry name" value="aa-tRNA-synth_II/BPL/LPL"/>
</dbReference>
<dbReference type="InterPro" id="IPR041715">
    <property type="entry name" value="HisRS-like_core"/>
</dbReference>
<evidence type="ECO:0000313" key="7">
    <source>
        <dbReference type="Proteomes" id="UP000241890"/>
    </source>
</evidence>
<comment type="similarity">
    <text evidence="1">Belongs to the class-II aminoacyl-tRNA synthetase family.</text>
</comment>
<dbReference type="OrthoDB" id="1906957at2759"/>
<proteinExistence type="inferred from homology"/>
<feature type="binding site" evidence="4">
    <location>
        <begin position="72"/>
        <end position="74"/>
    </location>
    <ligand>
        <name>L-histidine</name>
        <dbReference type="ChEBI" id="CHEBI:57595"/>
    </ligand>
</feature>
<dbReference type="GO" id="GO:0006427">
    <property type="term" value="P:histidyl-tRNA aminoacylation"/>
    <property type="evidence" value="ECO:0007669"/>
    <property type="project" value="InterPro"/>
</dbReference>
<dbReference type="Gene3D" id="3.40.50.800">
    <property type="entry name" value="Anticodon-binding domain"/>
    <property type="match status" value="1"/>
</dbReference>
<evidence type="ECO:0000256" key="4">
    <source>
        <dbReference type="PIRSR" id="PIRSR001549-1"/>
    </source>
</evidence>
<dbReference type="GO" id="GO:0004821">
    <property type="term" value="F:histidine-tRNA ligase activity"/>
    <property type="evidence" value="ECO:0007669"/>
    <property type="project" value="UniProtKB-EC"/>
</dbReference>
<evidence type="ECO:0000256" key="2">
    <source>
        <dbReference type="ARBA" id="ARBA00012815"/>
    </source>
</evidence>
<name>A0A2R5G6H6_9STRA</name>
<feature type="binding site" evidence="4">
    <location>
        <position position="101"/>
    </location>
    <ligand>
        <name>L-histidine</name>
        <dbReference type="ChEBI" id="CHEBI:57595"/>
    </ligand>
</feature>
<evidence type="ECO:0000256" key="1">
    <source>
        <dbReference type="ARBA" id="ARBA00008226"/>
    </source>
</evidence>
<evidence type="ECO:0000256" key="3">
    <source>
        <dbReference type="ARBA" id="ARBA00047639"/>
    </source>
</evidence>
<dbReference type="HAMAP" id="MF_00127">
    <property type="entry name" value="His_tRNA_synth"/>
    <property type="match status" value="1"/>
</dbReference>
<dbReference type="InterPro" id="IPR015807">
    <property type="entry name" value="His-tRNA-ligase"/>
</dbReference>
<evidence type="ECO:0000259" key="5">
    <source>
        <dbReference type="PROSITE" id="PS50862"/>
    </source>
</evidence>
<feature type="binding site" evidence="4">
    <location>
        <position position="253"/>
    </location>
    <ligand>
        <name>L-histidine</name>
        <dbReference type="ChEBI" id="CHEBI:57595"/>
    </ligand>
</feature>
<keyword evidence="6" id="KW-0436">Ligase</keyword>
<dbReference type="GO" id="GO:0005524">
    <property type="term" value="F:ATP binding"/>
    <property type="evidence" value="ECO:0007669"/>
    <property type="project" value="InterPro"/>
</dbReference>
<dbReference type="EC" id="6.1.1.21" evidence="2"/>
<dbReference type="Proteomes" id="UP000241890">
    <property type="component" value="Unassembled WGS sequence"/>
</dbReference>
<dbReference type="Gene3D" id="3.30.930.10">
    <property type="entry name" value="Bira Bifunctional Protein, Domain 2"/>
    <property type="match status" value="1"/>
</dbReference>
<dbReference type="PROSITE" id="PS50862">
    <property type="entry name" value="AA_TRNA_LIGASE_II"/>
    <property type="match status" value="1"/>
</dbReference>
<organism evidence="6 7">
    <name type="scientific">Hondaea fermentalgiana</name>
    <dbReference type="NCBI Taxonomy" id="2315210"/>
    <lineage>
        <taxon>Eukaryota</taxon>
        <taxon>Sar</taxon>
        <taxon>Stramenopiles</taxon>
        <taxon>Bigyra</taxon>
        <taxon>Labyrinthulomycetes</taxon>
        <taxon>Thraustochytrida</taxon>
        <taxon>Thraustochytriidae</taxon>
        <taxon>Hondaea</taxon>
    </lineage>
</organism>
<dbReference type="InParanoid" id="A0A2R5G6H6"/>
<dbReference type="Pfam" id="PF13393">
    <property type="entry name" value="tRNA-synt_His"/>
    <property type="match status" value="1"/>
</dbReference>
<feature type="binding site" evidence="4">
    <location>
        <position position="115"/>
    </location>
    <ligand>
        <name>L-histidine</name>
        <dbReference type="ChEBI" id="CHEBI:57595"/>
    </ligand>
</feature>